<feature type="chain" id="PRO_5042007839" evidence="2">
    <location>
        <begin position="17"/>
        <end position="209"/>
    </location>
</feature>
<proteinExistence type="predicted"/>
<accession>A0AAF3EF20</accession>
<feature type="compositionally biased region" description="Basic residues" evidence="1">
    <location>
        <begin position="182"/>
        <end position="193"/>
    </location>
</feature>
<keyword evidence="3" id="KW-1185">Reference proteome</keyword>
<organism evidence="3 4">
    <name type="scientific">Mesorhabditis belari</name>
    <dbReference type="NCBI Taxonomy" id="2138241"/>
    <lineage>
        <taxon>Eukaryota</taxon>
        <taxon>Metazoa</taxon>
        <taxon>Ecdysozoa</taxon>
        <taxon>Nematoda</taxon>
        <taxon>Chromadorea</taxon>
        <taxon>Rhabditida</taxon>
        <taxon>Rhabditina</taxon>
        <taxon>Rhabditomorpha</taxon>
        <taxon>Rhabditoidea</taxon>
        <taxon>Rhabditidae</taxon>
        <taxon>Mesorhabditinae</taxon>
        <taxon>Mesorhabditis</taxon>
    </lineage>
</organism>
<dbReference type="WBParaSite" id="MBELARI_LOCUS12498">
    <property type="protein sequence ID" value="MBELARI_LOCUS12498"/>
    <property type="gene ID" value="MBELARI_LOCUS12498"/>
</dbReference>
<sequence>MKELLYFGCLLIVVFGVENAQNTRSRLQDLNERASRTAAKKERPRIETVTVDKEKMAELEPRVLLFPVSQSPPGNAVMTQKDQPKGMIVSSQFNSLMLGAVIQPPLPGATHPPLTTRNPRDGTPVPTTTPFSIHDVRPAPKAASFQGALFGGSKVSKEFLKGDWIKKSDEESEESSKETEKPKKKHSRKTSKKSKTDGKTGDVAEELKH</sequence>
<feature type="compositionally biased region" description="Basic and acidic residues" evidence="1">
    <location>
        <begin position="161"/>
        <end position="181"/>
    </location>
</feature>
<dbReference type="AlphaFoldDB" id="A0AAF3EF20"/>
<dbReference type="Proteomes" id="UP000887575">
    <property type="component" value="Unassembled WGS sequence"/>
</dbReference>
<reference evidence="4" key="1">
    <citation type="submission" date="2024-02" db="UniProtKB">
        <authorList>
            <consortium name="WormBaseParasite"/>
        </authorList>
    </citation>
    <scope>IDENTIFICATION</scope>
</reference>
<evidence type="ECO:0000256" key="2">
    <source>
        <dbReference type="SAM" id="SignalP"/>
    </source>
</evidence>
<protein>
    <submittedName>
        <fullName evidence="4">Uncharacterized protein</fullName>
    </submittedName>
</protein>
<name>A0AAF3EF20_9BILA</name>
<feature type="region of interest" description="Disordered" evidence="1">
    <location>
        <begin position="161"/>
        <end position="209"/>
    </location>
</feature>
<feature type="compositionally biased region" description="Basic and acidic residues" evidence="1">
    <location>
        <begin position="194"/>
        <end position="209"/>
    </location>
</feature>
<evidence type="ECO:0000313" key="3">
    <source>
        <dbReference type="Proteomes" id="UP000887575"/>
    </source>
</evidence>
<evidence type="ECO:0000313" key="4">
    <source>
        <dbReference type="WBParaSite" id="MBELARI_LOCUS12498"/>
    </source>
</evidence>
<evidence type="ECO:0000256" key="1">
    <source>
        <dbReference type="SAM" id="MobiDB-lite"/>
    </source>
</evidence>
<feature type="signal peptide" evidence="2">
    <location>
        <begin position="1"/>
        <end position="16"/>
    </location>
</feature>
<feature type="region of interest" description="Disordered" evidence="1">
    <location>
        <begin position="105"/>
        <end position="135"/>
    </location>
</feature>
<keyword evidence="2" id="KW-0732">Signal</keyword>